<name>A0A7W2AAD3_9GAMM</name>
<evidence type="ECO:0000313" key="1">
    <source>
        <dbReference type="EMBL" id="MBA4500865.1"/>
    </source>
</evidence>
<dbReference type="EMBL" id="JACEMT010000029">
    <property type="protein sequence ID" value="MBA4500865.1"/>
    <property type="molecule type" value="Genomic_DNA"/>
</dbReference>
<comment type="caution">
    <text evidence="1">The sequence shown here is derived from an EMBL/GenBank/DDBJ whole genome shotgun (WGS) entry which is preliminary data.</text>
</comment>
<dbReference type="AlphaFoldDB" id="A0A7W2AAD3"/>
<accession>A0A7W2AAD3</accession>
<evidence type="ECO:0000313" key="2">
    <source>
        <dbReference type="Proteomes" id="UP000538931"/>
    </source>
</evidence>
<keyword evidence="2" id="KW-1185">Reference proteome</keyword>
<protein>
    <recommendedName>
        <fullName evidence="3">Transposase</fullName>
    </recommendedName>
</protein>
<evidence type="ECO:0008006" key="3">
    <source>
        <dbReference type="Google" id="ProtNLM"/>
    </source>
</evidence>
<dbReference type="Proteomes" id="UP000538931">
    <property type="component" value="Unassembled WGS sequence"/>
</dbReference>
<gene>
    <name evidence="1" type="ORF">H1S06_00570</name>
</gene>
<sequence length="57" mass="6828">MLKVWQQLRREGIDVVRCAEERLIRRLGIRGVVRVKRDFTATRPNQLWVADFKYIAT</sequence>
<reference evidence="1 2" key="1">
    <citation type="submission" date="2020-07" db="EMBL/GenBank/DDBJ databases">
        <title>Bacterium isolated from marien macroalgae.</title>
        <authorList>
            <person name="Zhu K."/>
            <person name="Lu D."/>
            <person name="Du Z."/>
        </authorList>
    </citation>
    <scope>NUCLEOTIDE SEQUENCE [LARGE SCALE GENOMIC DNA]</scope>
    <source>
        <strain evidence="1 2">3-1745</strain>
    </source>
</reference>
<organism evidence="1 2">
    <name type="scientific">Marinobacterium marinum</name>
    <dbReference type="NCBI Taxonomy" id="2756129"/>
    <lineage>
        <taxon>Bacteria</taxon>
        <taxon>Pseudomonadati</taxon>
        <taxon>Pseudomonadota</taxon>
        <taxon>Gammaproteobacteria</taxon>
        <taxon>Oceanospirillales</taxon>
        <taxon>Oceanospirillaceae</taxon>
        <taxon>Marinobacterium</taxon>
    </lineage>
</organism>
<proteinExistence type="predicted"/>